<dbReference type="KEGG" id="stac:ABII15_01440"/>
<dbReference type="PANTHER" id="PTHR33797:SF2">
    <property type="entry name" value="ORGANIC HYDROPEROXIDE RESISTANCE PROTEIN-LIKE"/>
    <property type="match status" value="1"/>
</dbReference>
<proteinExistence type="inferred from homology"/>
<dbReference type="InterPro" id="IPR019953">
    <property type="entry name" value="OHR"/>
</dbReference>
<dbReference type="PANTHER" id="PTHR33797">
    <property type="entry name" value="ORGANIC HYDROPEROXIDE RESISTANCE PROTEIN-LIKE"/>
    <property type="match status" value="1"/>
</dbReference>
<dbReference type="Pfam" id="PF02566">
    <property type="entry name" value="OsmC"/>
    <property type="match status" value="1"/>
</dbReference>
<dbReference type="InterPro" id="IPR015946">
    <property type="entry name" value="KH_dom-like_a/b"/>
</dbReference>
<reference evidence="2" key="1">
    <citation type="submission" date="2024-06" db="EMBL/GenBank/DDBJ databases">
        <title>Streptomyces sp. strain HUAS MG91 genome sequences.</title>
        <authorList>
            <person name="Mo P."/>
        </authorList>
    </citation>
    <scope>NUCLEOTIDE SEQUENCE</scope>
    <source>
        <strain evidence="2">HUAS MG91</strain>
    </source>
</reference>
<dbReference type="RefSeq" id="WP_353940382.1">
    <property type="nucleotide sequence ID" value="NZ_CP159534.1"/>
</dbReference>
<gene>
    <name evidence="2" type="ORF">ABII15_01440</name>
</gene>
<sequence length="142" mass="14462">MAVSYTAVVDVDGEGRNGGRVRSSDGLLETGLALPKELGGSGAATNPEQLLAAGWAACFLGALRRAATSRNIRLTSTAITAEVTLTHGDDGEFTLSAVLTPVLGGVDRSTAQELADAAHQICPYSKATRGNVPVVIDARAAA</sequence>
<dbReference type="EMBL" id="CP159534">
    <property type="protein sequence ID" value="XCJ68697.1"/>
    <property type="molecule type" value="Genomic_DNA"/>
</dbReference>
<dbReference type="Gene3D" id="2.20.25.10">
    <property type="match status" value="1"/>
</dbReference>
<evidence type="ECO:0000313" key="2">
    <source>
        <dbReference type="EMBL" id="XCJ68697.1"/>
    </source>
</evidence>
<evidence type="ECO:0000256" key="1">
    <source>
        <dbReference type="ARBA" id="ARBA00007378"/>
    </source>
</evidence>
<dbReference type="InterPro" id="IPR003718">
    <property type="entry name" value="OsmC/Ohr_fam"/>
</dbReference>
<dbReference type="GO" id="GO:0006979">
    <property type="term" value="P:response to oxidative stress"/>
    <property type="evidence" value="ECO:0007669"/>
    <property type="project" value="InterPro"/>
</dbReference>
<dbReference type="SUPFAM" id="SSF82784">
    <property type="entry name" value="OsmC-like"/>
    <property type="match status" value="1"/>
</dbReference>
<comment type="similarity">
    <text evidence="1">Belongs to the OsmC/Ohr family.</text>
</comment>
<protein>
    <submittedName>
        <fullName evidence="2">Ohr family peroxiredoxin</fullName>
    </submittedName>
</protein>
<dbReference type="AlphaFoldDB" id="A0AAU8IJZ8"/>
<dbReference type="InterPro" id="IPR036102">
    <property type="entry name" value="OsmC/Ohrsf"/>
</dbReference>
<accession>A0AAU8IJZ8</accession>
<organism evidence="2">
    <name type="scientific">Streptomyces tabacisoli</name>
    <dbReference type="NCBI Taxonomy" id="3156398"/>
    <lineage>
        <taxon>Bacteria</taxon>
        <taxon>Bacillati</taxon>
        <taxon>Actinomycetota</taxon>
        <taxon>Actinomycetes</taxon>
        <taxon>Kitasatosporales</taxon>
        <taxon>Streptomycetaceae</taxon>
        <taxon>Streptomyces</taxon>
    </lineage>
</organism>
<dbReference type="NCBIfam" id="TIGR03561">
    <property type="entry name" value="organ_hyd_perox"/>
    <property type="match status" value="1"/>
</dbReference>
<name>A0AAU8IJZ8_9ACTN</name>
<dbReference type="Gene3D" id="3.30.300.20">
    <property type="match status" value="1"/>
</dbReference>